<feature type="binding site" evidence="2">
    <location>
        <position position="202"/>
    </location>
    <ligand>
        <name>Mn(2+)</name>
        <dbReference type="ChEBI" id="CHEBI:29035"/>
        <label>2</label>
    </ligand>
</feature>
<dbReference type="AlphaFoldDB" id="A0A380MJ58"/>
<dbReference type="Gene3D" id="3.40.630.10">
    <property type="entry name" value="Zn peptidases"/>
    <property type="match status" value="2"/>
</dbReference>
<keyword evidence="2" id="KW-0479">Metal-binding</keyword>
<feature type="binding site" evidence="2">
    <location>
        <position position="144"/>
    </location>
    <ligand>
        <name>Mn(2+)</name>
        <dbReference type="ChEBI" id="CHEBI:29035"/>
        <label>2</label>
    </ligand>
</feature>
<evidence type="ECO:0000313" key="5">
    <source>
        <dbReference type="Proteomes" id="UP000254575"/>
    </source>
</evidence>
<dbReference type="InterPro" id="IPR017439">
    <property type="entry name" value="Amidohydrolase"/>
</dbReference>
<evidence type="ECO:0000256" key="1">
    <source>
        <dbReference type="ARBA" id="ARBA00022801"/>
    </source>
</evidence>
<keyword evidence="2" id="KW-0464">Manganese</keyword>
<dbReference type="PIRSF" id="PIRSF005962">
    <property type="entry name" value="Pept_M20D_amidohydro"/>
    <property type="match status" value="1"/>
</dbReference>
<evidence type="ECO:0000259" key="3">
    <source>
        <dbReference type="Pfam" id="PF07687"/>
    </source>
</evidence>
<name>A0A380MJ58_9GAMM</name>
<dbReference type="GO" id="GO:0005737">
    <property type="term" value="C:cytoplasm"/>
    <property type="evidence" value="ECO:0007669"/>
    <property type="project" value="TreeGrafter"/>
</dbReference>
<dbReference type="SUPFAM" id="SSF55031">
    <property type="entry name" value="Bacterial exopeptidase dimerisation domain"/>
    <property type="match status" value="1"/>
</dbReference>
<dbReference type="GO" id="GO:0071713">
    <property type="term" value="F:para-aminobenzoyl-glutamate hydrolase activity"/>
    <property type="evidence" value="ECO:0007669"/>
    <property type="project" value="TreeGrafter"/>
</dbReference>
<dbReference type="InterPro" id="IPR036264">
    <property type="entry name" value="Bact_exopeptidase_dim_dom"/>
</dbReference>
<protein>
    <submittedName>
        <fullName evidence="4">Indole-3-acetyl-aspartic acid hydrolase</fullName>
        <ecNumber evidence="4">3.5.1.-</ecNumber>
    </submittedName>
</protein>
<dbReference type="GO" id="GO:0016805">
    <property type="term" value="F:dipeptidase activity"/>
    <property type="evidence" value="ECO:0007669"/>
    <property type="project" value="TreeGrafter"/>
</dbReference>
<dbReference type="InterPro" id="IPR002933">
    <property type="entry name" value="Peptidase_M20"/>
</dbReference>
<dbReference type="PANTHER" id="PTHR30575">
    <property type="entry name" value="PEPTIDASE M20"/>
    <property type="match status" value="1"/>
</dbReference>
<dbReference type="GO" id="GO:0046657">
    <property type="term" value="P:folic acid catabolic process"/>
    <property type="evidence" value="ECO:0007669"/>
    <property type="project" value="TreeGrafter"/>
</dbReference>
<comment type="cofactor">
    <cofactor evidence="2">
        <name>Mn(2+)</name>
        <dbReference type="ChEBI" id="CHEBI:29035"/>
    </cofactor>
    <text evidence="2">The Mn(2+) ion enhances activity.</text>
</comment>
<evidence type="ECO:0000313" key="4">
    <source>
        <dbReference type="EMBL" id="SUO92386.1"/>
    </source>
</evidence>
<dbReference type="NCBIfam" id="TIGR01891">
    <property type="entry name" value="amidohydrolases"/>
    <property type="match status" value="1"/>
</dbReference>
<dbReference type="SUPFAM" id="SSF53187">
    <property type="entry name" value="Zn-dependent exopeptidases"/>
    <property type="match status" value="1"/>
</dbReference>
<evidence type="ECO:0000256" key="2">
    <source>
        <dbReference type="PIRSR" id="PIRSR005962-1"/>
    </source>
</evidence>
<dbReference type="PANTHER" id="PTHR30575:SF3">
    <property type="entry name" value="PEPTIDASE M20 DIMERISATION DOMAIN-CONTAINING PROTEIN"/>
    <property type="match status" value="1"/>
</dbReference>
<dbReference type="Proteomes" id="UP000254575">
    <property type="component" value="Unassembled WGS sequence"/>
</dbReference>
<keyword evidence="5" id="KW-1185">Reference proteome</keyword>
<dbReference type="Pfam" id="PF01546">
    <property type="entry name" value="Peptidase_M20"/>
    <property type="match status" value="1"/>
</dbReference>
<dbReference type="RefSeq" id="WP_115217812.1">
    <property type="nucleotide sequence ID" value="NZ_UHIA01000003.1"/>
</dbReference>
<feature type="binding site" evidence="2">
    <location>
        <position position="178"/>
    </location>
    <ligand>
        <name>Mn(2+)</name>
        <dbReference type="ChEBI" id="CHEBI:29035"/>
        <label>2</label>
    </ligand>
</feature>
<dbReference type="EMBL" id="UHIA01000003">
    <property type="protein sequence ID" value="SUO92386.1"/>
    <property type="molecule type" value="Genomic_DNA"/>
</dbReference>
<dbReference type="EC" id="3.5.1.-" evidence="4"/>
<reference evidence="4 5" key="1">
    <citation type="submission" date="2018-06" db="EMBL/GenBank/DDBJ databases">
        <authorList>
            <consortium name="Pathogen Informatics"/>
            <person name="Doyle S."/>
        </authorList>
    </citation>
    <scope>NUCLEOTIDE SEQUENCE [LARGE SCALE GENOMIC DNA]</scope>
    <source>
        <strain evidence="4 5">NCTC10717</strain>
    </source>
</reference>
<dbReference type="OrthoDB" id="9777385at2"/>
<dbReference type="InterPro" id="IPR052030">
    <property type="entry name" value="Peptidase_M20/M20A_hydrolases"/>
</dbReference>
<keyword evidence="1 4" id="KW-0378">Hydrolase</keyword>
<accession>A0A380MJ58</accession>
<gene>
    <name evidence="4" type="primary">iaaH</name>
    <name evidence="4" type="ORF">NCTC10717_00521</name>
</gene>
<feature type="binding site" evidence="2">
    <location>
        <position position="399"/>
    </location>
    <ligand>
        <name>Mn(2+)</name>
        <dbReference type="ChEBI" id="CHEBI:29035"/>
        <label>2</label>
    </ligand>
</feature>
<feature type="binding site" evidence="2">
    <location>
        <position position="142"/>
    </location>
    <ligand>
        <name>Mn(2+)</name>
        <dbReference type="ChEBI" id="CHEBI:29035"/>
        <label>2</label>
    </ligand>
</feature>
<proteinExistence type="predicted"/>
<dbReference type="Pfam" id="PF07687">
    <property type="entry name" value="M20_dimer"/>
    <property type="match status" value="1"/>
</dbReference>
<sequence length="435" mass="46768">MNDNLKQQLIAWRRDFHRHPEQGFLEMRTASRIAAELHQLGYALRLGREVMREDAIMGKPDAATTAAHAEWALANGAQPEFFAHFKDGFTAVVAELDTGKSGPTTAFRVDMDALPILESSEAAHRPQQLGFRSIKEGSMHACAHDGHSAMGLALAHLIMQNKDRLCGKLRLIFQPAEEGVRGAKSMVEAGVVDDADYFIAVHLGTGVAHRHFVAASSGFLATSKLDVQFKGVAAHAGAAPQEGKNALLAAATAALNLHAISRHSAGASRINVGELHAGNGRNIIANHASLKIETRGADAEVNDYVEAQARRIIAAAADMYALEYDIRLVGSSIHCQPSPALAKRLAALATQSPHFSHVIEEESSSLGSEDAAYFVQRVQDRGGEASYCIVGTELAAGHHHERFDIHEDSLIAGVDILFRAACDINALKYSTLTSK</sequence>
<dbReference type="GO" id="GO:0046872">
    <property type="term" value="F:metal ion binding"/>
    <property type="evidence" value="ECO:0007669"/>
    <property type="project" value="UniProtKB-KW"/>
</dbReference>
<feature type="domain" description="Peptidase M20 dimerisation" evidence="3">
    <location>
        <begin position="226"/>
        <end position="317"/>
    </location>
</feature>
<organism evidence="4 5">
    <name type="scientific">Suttonella indologenes</name>
    <dbReference type="NCBI Taxonomy" id="13276"/>
    <lineage>
        <taxon>Bacteria</taxon>
        <taxon>Pseudomonadati</taxon>
        <taxon>Pseudomonadota</taxon>
        <taxon>Gammaproteobacteria</taxon>
        <taxon>Cardiobacteriales</taxon>
        <taxon>Cardiobacteriaceae</taxon>
        <taxon>Suttonella</taxon>
    </lineage>
</organism>
<dbReference type="InterPro" id="IPR011650">
    <property type="entry name" value="Peptidase_M20_dimer"/>
</dbReference>